<dbReference type="Pfam" id="PF05970">
    <property type="entry name" value="PIF1"/>
    <property type="match status" value="1"/>
</dbReference>
<evidence type="ECO:0000313" key="5">
    <source>
        <dbReference type="EMBL" id="KAF0711807.1"/>
    </source>
</evidence>
<keyword evidence="1" id="KW-0227">DNA damage</keyword>
<gene>
    <name evidence="6" type="primary">Aste57867_5065</name>
    <name evidence="5" type="ORF">As57867_005052</name>
    <name evidence="6" type="ORF">ASTE57867_5065</name>
</gene>
<dbReference type="GO" id="GO:0043139">
    <property type="term" value="F:5'-3' DNA helicase activity"/>
    <property type="evidence" value="ECO:0007669"/>
    <property type="project" value="UniProtKB-EC"/>
</dbReference>
<dbReference type="GO" id="GO:0006310">
    <property type="term" value="P:DNA recombination"/>
    <property type="evidence" value="ECO:0007669"/>
    <property type="project" value="UniProtKB-KW"/>
</dbReference>
<feature type="region of interest" description="Disordered" evidence="2">
    <location>
        <begin position="159"/>
        <end position="226"/>
    </location>
</feature>
<dbReference type="Gene3D" id="2.30.30.940">
    <property type="match status" value="1"/>
</dbReference>
<keyword evidence="7" id="KW-1185">Reference proteome</keyword>
<evidence type="ECO:0000313" key="6">
    <source>
        <dbReference type="EMBL" id="VFT82146.1"/>
    </source>
</evidence>
<accession>A0A485KH37</accession>
<dbReference type="CDD" id="cd18809">
    <property type="entry name" value="SF1_C_RecD"/>
    <property type="match status" value="1"/>
</dbReference>
<evidence type="ECO:0000313" key="7">
    <source>
        <dbReference type="Proteomes" id="UP000332933"/>
    </source>
</evidence>
<dbReference type="GO" id="GO:0006281">
    <property type="term" value="P:DNA repair"/>
    <property type="evidence" value="ECO:0007669"/>
    <property type="project" value="UniProtKB-KW"/>
</dbReference>
<comment type="catalytic activity">
    <reaction evidence="1">
        <text>ATP + H2O = ADP + phosphate + H(+)</text>
        <dbReference type="Rhea" id="RHEA:13065"/>
        <dbReference type="ChEBI" id="CHEBI:15377"/>
        <dbReference type="ChEBI" id="CHEBI:15378"/>
        <dbReference type="ChEBI" id="CHEBI:30616"/>
        <dbReference type="ChEBI" id="CHEBI:43474"/>
        <dbReference type="ChEBI" id="CHEBI:456216"/>
        <dbReference type="EC" id="5.6.2.3"/>
    </reaction>
</comment>
<dbReference type="GO" id="GO:0005524">
    <property type="term" value="F:ATP binding"/>
    <property type="evidence" value="ECO:0007669"/>
    <property type="project" value="UniProtKB-KW"/>
</dbReference>
<keyword evidence="1" id="KW-0378">Hydrolase</keyword>
<keyword evidence="1" id="KW-0347">Helicase</keyword>
<dbReference type="InterPro" id="IPR027417">
    <property type="entry name" value="P-loop_NTPase"/>
</dbReference>
<dbReference type="EC" id="5.6.2.3" evidence="1"/>
<dbReference type="PANTHER" id="PTHR47642">
    <property type="entry name" value="ATP-DEPENDENT DNA HELICASE"/>
    <property type="match status" value="1"/>
</dbReference>
<evidence type="ECO:0000259" key="3">
    <source>
        <dbReference type="Pfam" id="PF05970"/>
    </source>
</evidence>
<dbReference type="EMBL" id="VJMH01001504">
    <property type="protein sequence ID" value="KAF0711807.1"/>
    <property type="molecule type" value="Genomic_DNA"/>
</dbReference>
<evidence type="ECO:0000256" key="2">
    <source>
        <dbReference type="SAM" id="MobiDB-lite"/>
    </source>
</evidence>
<feature type="region of interest" description="Disordered" evidence="2">
    <location>
        <begin position="237"/>
        <end position="256"/>
    </location>
</feature>
<dbReference type="PANTHER" id="PTHR47642:SF7">
    <property type="entry name" value="ATP-DEPENDENT DNA HELICASE PIF1"/>
    <property type="match status" value="1"/>
</dbReference>
<feature type="domain" description="DNA helicase Pif1-like DEAD-box helicase" evidence="3">
    <location>
        <begin position="452"/>
        <end position="594"/>
    </location>
</feature>
<dbReference type="SUPFAM" id="SSF52540">
    <property type="entry name" value="P-loop containing nucleoside triphosphate hydrolases"/>
    <property type="match status" value="2"/>
</dbReference>
<dbReference type="OrthoDB" id="192530at2759"/>
<keyword evidence="1" id="KW-0067">ATP-binding</keyword>
<name>A0A485KH37_9STRA</name>
<dbReference type="InterPro" id="IPR049163">
    <property type="entry name" value="Pif1-like_2B_dom"/>
</dbReference>
<dbReference type="GO" id="GO:0000723">
    <property type="term" value="P:telomere maintenance"/>
    <property type="evidence" value="ECO:0007669"/>
    <property type="project" value="InterPro"/>
</dbReference>
<keyword evidence="1" id="KW-0547">Nucleotide-binding</keyword>
<keyword evidence="1" id="KW-0233">DNA recombination</keyword>
<organism evidence="6 7">
    <name type="scientific">Aphanomyces stellatus</name>
    <dbReference type="NCBI Taxonomy" id="120398"/>
    <lineage>
        <taxon>Eukaryota</taxon>
        <taxon>Sar</taxon>
        <taxon>Stramenopiles</taxon>
        <taxon>Oomycota</taxon>
        <taxon>Saprolegniomycetes</taxon>
        <taxon>Saprolegniales</taxon>
        <taxon>Verrucalvaceae</taxon>
        <taxon>Aphanomyces</taxon>
    </lineage>
</organism>
<dbReference type="CDD" id="cd18037">
    <property type="entry name" value="DEXSc_Pif1_like"/>
    <property type="match status" value="1"/>
</dbReference>
<keyword evidence="1" id="KW-0234">DNA repair</keyword>
<sequence length="879" mass="94200">MMASAKAPSSAVPPKDAATEASRSSPCPTVEATTCVPFVVAPTVAGLRCDVDLQVVVKATGQNVAAMTLASARVVKRDGALQVVTADNKKSTMRTAGAEVYCTMVARGRVTFVSFKEDKITKYVLRNGNPSEMANLVHFALAHGAVAATSLAAVKELASNKRSPGGDDGSATTSTKKQRPTPSSTANAKSQSSDATDKPHARVQSTLPPKKVPSTHKGEWLPVHASGQVTARVDVDSKPRAAVPPPPKQTNSHKGEWLPVYDSGKPVAAVAAPPSTHVPQGGIGCAAEIQVAATATGRNIETKRLPAVSLVKRKGGLQLFAGSYKTAIRASGAEVYCSKVARGRVTFIWYGLRYRCNERRTQRSTSRQADKYTQYDLFNGSSYEMADIVLFAITQGAVAKTPIDAAKTLAATPLSKRPPVVVMPSASSKKASTMPSSGAMEASDEVQPTVQLTPPQQQVIEAILSKKNVFFTGRAGTGKSFLLRHIQTVVPAAGLYCTATTGIAAFHIRGMTLHHFAGLQIHDKLDVAGILKSVSGKKSALERWRTATTLIIDEISMLEGALFEALEVVARSLRNSTAFFGGIQLVLSGDFYQVRRRTLSLELQSCVCPLQLPPVPSDKSAFVQFCFEMPAWKRGITRSISLDHVFRQRDSEFVEMLNAIRDGTYTQAMLTALNKRVRANPATHPADTIHMFTHTKDVVAMNTERLAALPGKLHEFPAADSGARDLLRGSAVPPLLQFKQGAKVMLTKSLNVARGLVNGACGEITGFTTETVQWPIVRFDHGVTQPIVFETFSIYANQMPVAARQQLPLALAYAISIHKSQGLTFDKAVLHVDKVFECGQTYVALSRLASLDGLTLAAPLTKYSIRVHPSLAAATIPLT</sequence>
<dbReference type="InterPro" id="IPR051055">
    <property type="entry name" value="PIF1_helicase"/>
</dbReference>
<feature type="domain" description="DNA helicase Pif1-like 2B" evidence="4">
    <location>
        <begin position="735"/>
        <end position="767"/>
    </location>
</feature>
<dbReference type="InterPro" id="IPR010285">
    <property type="entry name" value="DNA_helicase_pif1-like_DEAD"/>
</dbReference>
<protein>
    <recommendedName>
        <fullName evidence="1">ATP-dependent DNA helicase</fullName>
        <ecNumber evidence="1">5.6.2.3</ecNumber>
    </recommendedName>
</protein>
<dbReference type="GO" id="GO:0016787">
    <property type="term" value="F:hydrolase activity"/>
    <property type="evidence" value="ECO:0007669"/>
    <property type="project" value="UniProtKB-KW"/>
</dbReference>
<comment type="similarity">
    <text evidence="1">Belongs to the helicase family.</text>
</comment>
<feature type="compositionally biased region" description="Low complexity" evidence="2">
    <location>
        <begin position="1"/>
        <end position="16"/>
    </location>
</feature>
<dbReference type="Proteomes" id="UP000332933">
    <property type="component" value="Unassembled WGS sequence"/>
</dbReference>
<reference evidence="5" key="2">
    <citation type="submission" date="2019-06" db="EMBL/GenBank/DDBJ databases">
        <title>Genomics analysis of Aphanomyces spp. identifies a new class of oomycete effector associated with host adaptation.</title>
        <authorList>
            <person name="Gaulin E."/>
        </authorList>
    </citation>
    <scope>NUCLEOTIDE SEQUENCE</scope>
    <source>
        <strain evidence="5">CBS 578.67</strain>
    </source>
</reference>
<dbReference type="EMBL" id="CAADRA010001505">
    <property type="protein sequence ID" value="VFT82146.1"/>
    <property type="molecule type" value="Genomic_DNA"/>
</dbReference>
<dbReference type="AlphaFoldDB" id="A0A485KH37"/>
<comment type="cofactor">
    <cofactor evidence="1">
        <name>Mg(2+)</name>
        <dbReference type="ChEBI" id="CHEBI:18420"/>
    </cofactor>
</comment>
<reference evidence="6 7" key="1">
    <citation type="submission" date="2019-03" db="EMBL/GenBank/DDBJ databases">
        <authorList>
            <person name="Gaulin E."/>
            <person name="Dumas B."/>
        </authorList>
    </citation>
    <scope>NUCLEOTIDE SEQUENCE [LARGE SCALE GENOMIC DNA]</scope>
    <source>
        <strain evidence="6">CBS 568.67</strain>
    </source>
</reference>
<evidence type="ECO:0000256" key="1">
    <source>
        <dbReference type="RuleBase" id="RU363044"/>
    </source>
</evidence>
<feature type="compositionally biased region" description="Polar residues" evidence="2">
    <location>
        <begin position="170"/>
        <end position="194"/>
    </location>
</feature>
<dbReference type="Pfam" id="PF21530">
    <property type="entry name" value="Pif1_2B_dom"/>
    <property type="match status" value="1"/>
</dbReference>
<feature type="region of interest" description="Disordered" evidence="2">
    <location>
        <begin position="1"/>
        <end position="29"/>
    </location>
</feature>
<proteinExistence type="inferred from homology"/>
<evidence type="ECO:0000259" key="4">
    <source>
        <dbReference type="Pfam" id="PF21530"/>
    </source>
</evidence>
<dbReference type="Gene3D" id="3.40.50.300">
    <property type="entry name" value="P-loop containing nucleotide triphosphate hydrolases"/>
    <property type="match status" value="2"/>
</dbReference>